<protein>
    <submittedName>
        <fullName evidence="1">Uncharacterized protein</fullName>
    </submittedName>
</protein>
<gene>
    <name evidence="1" type="ORF">H9926_10250</name>
</gene>
<dbReference type="Proteomes" id="UP000823922">
    <property type="component" value="Unassembled WGS sequence"/>
</dbReference>
<dbReference type="EMBL" id="DWVS01000261">
    <property type="protein sequence ID" value="HJC88383.1"/>
    <property type="molecule type" value="Genomic_DNA"/>
</dbReference>
<dbReference type="InterPro" id="IPR043779">
    <property type="entry name" value="DUF5721"/>
</dbReference>
<accession>A0A9D2QJJ6</accession>
<name>A0A9D2QJJ6_9FIRM</name>
<reference evidence="1" key="2">
    <citation type="submission" date="2021-04" db="EMBL/GenBank/DDBJ databases">
        <authorList>
            <person name="Gilroy R."/>
        </authorList>
    </citation>
    <scope>NUCLEOTIDE SEQUENCE</scope>
    <source>
        <strain evidence="1">ChiBcec1-1630</strain>
    </source>
</reference>
<evidence type="ECO:0000313" key="2">
    <source>
        <dbReference type="Proteomes" id="UP000823922"/>
    </source>
</evidence>
<organism evidence="1 2">
    <name type="scientific">Candidatus Eisenbergiella intestinigallinarum</name>
    <dbReference type="NCBI Taxonomy" id="2838549"/>
    <lineage>
        <taxon>Bacteria</taxon>
        <taxon>Bacillati</taxon>
        <taxon>Bacillota</taxon>
        <taxon>Clostridia</taxon>
        <taxon>Lachnospirales</taxon>
        <taxon>Lachnospiraceae</taxon>
        <taxon>Eisenbergiella</taxon>
    </lineage>
</organism>
<reference evidence="1" key="1">
    <citation type="journal article" date="2021" name="PeerJ">
        <title>Extensive microbial diversity within the chicken gut microbiome revealed by metagenomics and culture.</title>
        <authorList>
            <person name="Gilroy R."/>
            <person name="Ravi A."/>
            <person name="Getino M."/>
            <person name="Pursley I."/>
            <person name="Horton D.L."/>
            <person name="Alikhan N.F."/>
            <person name="Baker D."/>
            <person name="Gharbi K."/>
            <person name="Hall N."/>
            <person name="Watson M."/>
            <person name="Adriaenssens E.M."/>
            <person name="Foster-Nyarko E."/>
            <person name="Jarju S."/>
            <person name="Secka A."/>
            <person name="Antonio M."/>
            <person name="Oren A."/>
            <person name="Chaudhuri R.R."/>
            <person name="La Ragione R."/>
            <person name="Hildebrand F."/>
            <person name="Pallen M.J."/>
        </authorList>
    </citation>
    <scope>NUCLEOTIDE SEQUENCE</scope>
    <source>
        <strain evidence="1">ChiBcec1-1630</strain>
    </source>
</reference>
<proteinExistence type="predicted"/>
<evidence type="ECO:0000313" key="1">
    <source>
        <dbReference type="EMBL" id="HJC88383.1"/>
    </source>
</evidence>
<sequence length="167" mass="19368">MIALQIKDVKHFMGRLLGTDLLDSFLLEEAVVSTYNTFTIDGRMNRAFFSREEWEEPSIRPYDFSPWKSMRPILFELIRGRKTPVSFRFTLHLMPQYVPGILKPSETTVTEDQVKALVLTCRYENGTLTLLTGTSLHTFLPDKSADVLWDRTVKAFLNKREVGYDEL</sequence>
<dbReference type="Pfam" id="PF18988">
    <property type="entry name" value="DUF5721"/>
    <property type="match status" value="1"/>
</dbReference>
<dbReference type="AlphaFoldDB" id="A0A9D2QJJ6"/>
<comment type="caution">
    <text evidence="1">The sequence shown here is derived from an EMBL/GenBank/DDBJ whole genome shotgun (WGS) entry which is preliminary data.</text>
</comment>